<comment type="caution">
    <text evidence="2">The sequence shown here is derived from an EMBL/GenBank/DDBJ whole genome shotgun (WGS) entry which is preliminary data.</text>
</comment>
<proteinExistence type="predicted"/>
<protein>
    <submittedName>
        <fullName evidence="2">Uncharacterized protein</fullName>
    </submittedName>
</protein>
<dbReference type="Proteomes" id="UP001642260">
    <property type="component" value="Unassembled WGS sequence"/>
</dbReference>
<dbReference type="AlphaFoldDB" id="A0ABC8JWF8"/>
<feature type="compositionally biased region" description="Basic residues" evidence="1">
    <location>
        <begin position="148"/>
        <end position="163"/>
    </location>
</feature>
<dbReference type="EMBL" id="CAKOAT010134821">
    <property type="protein sequence ID" value="CAH8337368.1"/>
    <property type="molecule type" value="Genomic_DNA"/>
</dbReference>
<name>A0ABC8JWF8_ERUVS</name>
<evidence type="ECO:0000313" key="3">
    <source>
        <dbReference type="Proteomes" id="UP001642260"/>
    </source>
</evidence>
<feature type="non-terminal residue" evidence="2">
    <location>
        <position position="172"/>
    </location>
</feature>
<evidence type="ECO:0000256" key="1">
    <source>
        <dbReference type="SAM" id="MobiDB-lite"/>
    </source>
</evidence>
<evidence type="ECO:0000313" key="2">
    <source>
        <dbReference type="EMBL" id="CAH8337368.1"/>
    </source>
</evidence>
<sequence length="172" mass="19037">MGILSIIGFPLRQIVHRDQETSWLHLPFTPTGGMISFQRRLKTIIALLLHIRGEITPAKMQIGHTIHHLTRGGEPITMLRNKRKITAELVIADPPIFNGEPNHLCLIKKLPLLASGSAAGAETTASLPPAISHPAPQEEITESSTNPTRRRGRPRIHPIRKTSVRLSPKTFS</sequence>
<organism evidence="2 3">
    <name type="scientific">Eruca vesicaria subsp. sativa</name>
    <name type="common">Garden rocket</name>
    <name type="synonym">Eruca sativa</name>
    <dbReference type="NCBI Taxonomy" id="29727"/>
    <lineage>
        <taxon>Eukaryota</taxon>
        <taxon>Viridiplantae</taxon>
        <taxon>Streptophyta</taxon>
        <taxon>Embryophyta</taxon>
        <taxon>Tracheophyta</taxon>
        <taxon>Spermatophyta</taxon>
        <taxon>Magnoliopsida</taxon>
        <taxon>eudicotyledons</taxon>
        <taxon>Gunneridae</taxon>
        <taxon>Pentapetalae</taxon>
        <taxon>rosids</taxon>
        <taxon>malvids</taxon>
        <taxon>Brassicales</taxon>
        <taxon>Brassicaceae</taxon>
        <taxon>Brassiceae</taxon>
        <taxon>Eruca</taxon>
    </lineage>
</organism>
<keyword evidence="3" id="KW-1185">Reference proteome</keyword>
<feature type="region of interest" description="Disordered" evidence="1">
    <location>
        <begin position="124"/>
        <end position="172"/>
    </location>
</feature>
<reference evidence="2 3" key="1">
    <citation type="submission" date="2022-03" db="EMBL/GenBank/DDBJ databases">
        <authorList>
            <person name="Macdonald S."/>
            <person name="Ahmed S."/>
            <person name="Newling K."/>
        </authorList>
    </citation>
    <scope>NUCLEOTIDE SEQUENCE [LARGE SCALE GENOMIC DNA]</scope>
</reference>
<gene>
    <name evidence="2" type="ORF">ERUC_LOCUS14385</name>
</gene>
<accession>A0ABC8JWF8</accession>